<name>A0A238JGR7_9RHOB</name>
<proteinExistence type="predicted"/>
<dbReference type="AlphaFoldDB" id="A0A238JGR7"/>
<organism evidence="1 2">
    <name type="scientific">Pelagimonas phthalicica</name>
    <dbReference type="NCBI Taxonomy" id="1037362"/>
    <lineage>
        <taxon>Bacteria</taxon>
        <taxon>Pseudomonadati</taxon>
        <taxon>Pseudomonadota</taxon>
        <taxon>Alphaproteobacteria</taxon>
        <taxon>Rhodobacterales</taxon>
        <taxon>Roseobacteraceae</taxon>
        <taxon>Pelagimonas</taxon>
    </lineage>
</organism>
<sequence length="85" mass="9439">MLSKVRGRTVSVGRPEKGYLGFGKFKVNFSENGSNRAVLRAIWAQMVLKKTQNALSPNRPDAVIAFLVGTRHIMRQEACFDGCLV</sequence>
<keyword evidence="2" id="KW-1185">Reference proteome</keyword>
<protein>
    <submittedName>
        <fullName evidence="1">Uncharacterized protein</fullName>
    </submittedName>
</protein>
<dbReference type="EMBL" id="FXXP01000003">
    <property type="protein sequence ID" value="SMX29593.1"/>
    <property type="molecule type" value="Genomic_DNA"/>
</dbReference>
<evidence type="ECO:0000313" key="2">
    <source>
        <dbReference type="Proteomes" id="UP000225972"/>
    </source>
</evidence>
<evidence type="ECO:0000313" key="1">
    <source>
        <dbReference type="EMBL" id="SMX29593.1"/>
    </source>
</evidence>
<dbReference type="Proteomes" id="UP000225972">
    <property type="component" value="Unassembled WGS sequence"/>
</dbReference>
<accession>A0A238JGR7</accession>
<reference evidence="2" key="1">
    <citation type="submission" date="2017-05" db="EMBL/GenBank/DDBJ databases">
        <authorList>
            <person name="Rodrigo-Torres L."/>
            <person name="Arahal R. D."/>
            <person name="Lucena T."/>
        </authorList>
    </citation>
    <scope>NUCLEOTIDE SEQUENCE [LARGE SCALE GENOMIC DNA]</scope>
    <source>
        <strain evidence="2">CECT 8649</strain>
    </source>
</reference>
<gene>
    <name evidence="1" type="ORF">TRP8649_03730</name>
</gene>